<accession>A0A1W1VWD6</accession>
<dbReference type="EMBL" id="FWWU01000011">
    <property type="protein sequence ID" value="SMB97646.1"/>
    <property type="molecule type" value="Genomic_DNA"/>
</dbReference>
<dbReference type="OrthoDB" id="9968900at2"/>
<sequence length="105" mass="11624">MSTRDKEVMNSSRITVYAAGGPAGPQTAVPKSGNFQRYFDARHISLSSLMSVAHTTTYRDDSLMRVHRTYADQTRRCTAIPSKKVELRFREVYGNAVIGVKPSGA</sequence>
<dbReference type="Proteomes" id="UP000192582">
    <property type="component" value="Unassembled WGS sequence"/>
</dbReference>
<name>A0A1W1VWD6_9DEIO</name>
<protein>
    <submittedName>
        <fullName evidence="1">Uncharacterized protein</fullName>
    </submittedName>
</protein>
<keyword evidence="2" id="KW-1185">Reference proteome</keyword>
<proteinExistence type="predicted"/>
<dbReference type="RefSeq" id="WP_084051417.1">
    <property type="nucleotide sequence ID" value="NZ_FWWU01000011.1"/>
</dbReference>
<gene>
    <name evidence="1" type="ORF">SAMN00790413_06103</name>
</gene>
<evidence type="ECO:0000313" key="1">
    <source>
        <dbReference type="EMBL" id="SMB97646.1"/>
    </source>
</evidence>
<reference evidence="1 2" key="1">
    <citation type="submission" date="2017-04" db="EMBL/GenBank/DDBJ databases">
        <authorList>
            <person name="Afonso C.L."/>
            <person name="Miller P.J."/>
            <person name="Scott M.A."/>
            <person name="Spackman E."/>
            <person name="Goraichik I."/>
            <person name="Dimitrov K.M."/>
            <person name="Suarez D.L."/>
            <person name="Swayne D.E."/>
        </authorList>
    </citation>
    <scope>NUCLEOTIDE SEQUENCE [LARGE SCALE GENOMIC DNA]</scope>
    <source>
        <strain evidence="1 2">KR-140</strain>
    </source>
</reference>
<dbReference type="AlphaFoldDB" id="A0A1W1VWD6"/>
<evidence type="ECO:0000313" key="2">
    <source>
        <dbReference type="Proteomes" id="UP000192582"/>
    </source>
</evidence>
<organism evidence="1 2">
    <name type="scientific">Deinococcus hopiensis KR-140</name>
    <dbReference type="NCBI Taxonomy" id="695939"/>
    <lineage>
        <taxon>Bacteria</taxon>
        <taxon>Thermotogati</taxon>
        <taxon>Deinococcota</taxon>
        <taxon>Deinococci</taxon>
        <taxon>Deinococcales</taxon>
        <taxon>Deinococcaceae</taxon>
        <taxon>Deinococcus</taxon>
    </lineage>
</organism>